<comment type="cofactor">
    <cofactor evidence="2">
        <name>Ca(2+)</name>
        <dbReference type="ChEBI" id="CHEBI:29108"/>
    </cofactor>
</comment>
<feature type="chain" id="PRO_5033874560" description="Probable pectate lyase F" evidence="10">
    <location>
        <begin position="23"/>
        <end position="82"/>
    </location>
</feature>
<dbReference type="EMBL" id="QXFT01000207">
    <property type="protein sequence ID" value="KAE9350927.1"/>
    <property type="molecule type" value="Genomic_DNA"/>
</dbReference>
<keyword evidence="6 10" id="KW-0732">Signal</keyword>
<evidence type="ECO:0000256" key="7">
    <source>
        <dbReference type="ARBA" id="ARBA00022837"/>
    </source>
</evidence>
<reference evidence="12 14" key="1">
    <citation type="submission" date="2018-08" db="EMBL/GenBank/DDBJ databases">
        <title>Genomic investigation of the strawberry pathogen Phytophthora fragariae indicates pathogenicity is determined by transcriptional variation in three key races.</title>
        <authorList>
            <person name="Adams T.M."/>
            <person name="Armitage A.D."/>
            <person name="Sobczyk M.K."/>
            <person name="Bates H.J."/>
            <person name="Dunwell J.M."/>
            <person name="Nellist C.F."/>
            <person name="Harrison R.J."/>
        </authorList>
    </citation>
    <scope>NUCLEOTIDE SEQUENCE [LARGE SCALE GENOMIC DNA]</scope>
    <source>
        <strain evidence="11 13">SCRP249</strain>
        <strain evidence="12 14">SCRP333</strain>
    </source>
</reference>
<dbReference type="PANTHER" id="PTHR33407:SF9">
    <property type="entry name" value="PECTATE LYASE F-RELATED"/>
    <property type="match status" value="1"/>
</dbReference>
<evidence type="ECO:0000256" key="10">
    <source>
        <dbReference type="SAM" id="SignalP"/>
    </source>
</evidence>
<dbReference type="InterPro" id="IPR012334">
    <property type="entry name" value="Pectin_lyas_fold"/>
</dbReference>
<name>A0A6A4G550_9STRA</name>
<keyword evidence="7" id="KW-0106">Calcium</keyword>
<evidence type="ECO:0000256" key="1">
    <source>
        <dbReference type="ARBA" id="ARBA00000695"/>
    </source>
</evidence>
<feature type="signal peptide" evidence="10">
    <location>
        <begin position="1"/>
        <end position="22"/>
    </location>
</feature>
<keyword evidence="8" id="KW-0456">Lyase</keyword>
<dbReference type="Proteomes" id="UP000429607">
    <property type="component" value="Unassembled WGS sequence"/>
</dbReference>
<dbReference type="Pfam" id="PF03211">
    <property type="entry name" value="Pectate_lyase"/>
    <property type="match status" value="1"/>
</dbReference>
<evidence type="ECO:0000256" key="3">
    <source>
        <dbReference type="ARBA" id="ARBA00004613"/>
    </source>
</evidence>
<dbReference type="Proteomes" id="UP000434957">
    <property type="component" value="Unassembled WGS sequence"/>
</dbReference>
<evidence type="ECO:0000256" key="9">
    <source>
        <dbReference type="ARBA" id="ARBA00039895"/>
    </source>
</evidence>
<evidence type="ECO:0000256" key="8">
    <source>
        <dbReference type="ARBA" id="ARBA00023239"/>
    </source>
</evidence>
<dbReference type="GO" id="GO:0030570">
    <property type="term" value="F:pectate lyase activity"/>
    <property type="evidence" value="ECO:0007669"/>
    <property type="project" value="UniProtKB-EC"/>
</dbReference>
<gene>
    <name evidence="11" type="ORF">PR001_g5175</name>
    <name evidence="12" type="ORF">PR003_g5129</name>
</gene>
<dbReference type="AlphaFoldDB" id="A0A6A4G550"/>
<sequence length="82" mass="8773">MVQVVSSVCVIAIAASVAVVSAWPTSTGNVEYSEVYVVAAGETFDGSLKTYQRSDITCAEQDEGGWRDAMLVDYYTGQLRVG</sequence>
<evidence type="ECO:0000313" key="14">
    <source>
        <dbReference type="Proteomes" id="UP000434957"/>
    </source>
</evidence>
<evidence type="ECO:0000256" key="4">
    <source>
        <dbReference type="ARBA" id="ARBA00012272"/>
    </source>
</evidence>
<organism evidence="12 14">
    <name type="scientific">Phytophthora rubi</name>
    <dbReference type="NCBI Taxonomy" id="129364"/>
    <lineage>
        <taxon>Eukaryota</taxon>
        <taxon>Sar</taxon>
        <taxon>Stramenopiles</taxon>
        <taxon>Oomycota</taxon>
        <taxon>Peronosporomycetes</taxon>
        <taxon>Peronosporales</taxon>
        <taxon>Peronosporaceae</taxon>
        <taxon>Phytophthora</taxon>
    </lineage>
</organism>
<dbReference type="InterPro" id="IPR004898">
    <property type="entry name" value="Pectate_lyase_PlyH/PlyE-like"/>
</dbReference>
<evidence type="ECO:0000256" key="6">
    <source>
        <dbReference type="ARBA" id="ARBA00022729"/>
    </source>
</evidence>
<evidence type="ECO:0000256" key="2">
    <source>
        <dbReference type="ARBA" id="ARBA00001913"/>
    </source>
</evidence>
<dbReference type="GO" id="GO:0045490">
    <property type="term" value="P:pectin catabolic process"/>
    <property type="evidence" value="ECO:0007669"/>
    <property type="project" value="TreeGrafter"/>
</dbReference>
<comment type="catalytic activity">
    <reaction evidence="1">
        <text>Eliminative cleavage of (1-&gt;4)-alpha-D-galacturonan to give oligosaccharides with 4-deoxy-alpha-D-galact-4-enuronosyl groups at their non-reducing ends.</text>
        <dbReference type="EC" id="4.2.2.2"/>
    </reaction>
</comment>
<dbReference type="GO" id="GO:0005576">
    <property type="term" value="C:extracellular region"/>
    <property type="evidence" value="ECO:0007669"/>
    <property type="project" value="UniProtKB-SubCell"/>
</dbReference>
<evidence type="ECO:0000313" key="11">
    <source>
        <dbReference type="EMBL" id="KAE9044923.1"/>
    </source>
</evidence>
<dbReference type="Gene3D" id="2.160.20.10">
    <property type="entry name" value="Single-stranded right-handed beta-helix, Pectin lyase-like"/>
    <property type="match status" value="1"/>
</dbReference>
<dbReference type="EC" id="4.2.2.2" evidence="4"/>
<accession>A0A6A4G550</accession>
<protein>
    <recommendedName>
        <fullName evidence="9">Probable pectate lyase F</fullName>
        <ecNumber evidence="4">4.2.2.2</ecNumber>
    </recommendedName>
</protein>
<evidence type="ECO:0000256" key="5">
    <source>
        <dbReference type="ARBA" id="ARBA00022525"/>
    </source>
</evidence>
<keyword evidence="5" id="KW-0964">Secreted</keyword>
<evidence type="ECO:0000313" key="13">
    <source>
        <dbReference type="Proteomes" id="UP000429607"/>
    </source>
</evidence>
<comment type="caution">
    <text evidence="12">The sequence shown here is derived from an EMBL/GenBank/DDBJ whole genome shotgun (WGS) entry which is preliminary data.</text>
</comment>
<evidence type="ECO:0000313" key="12">
    <source>
        <dbReference type="EMBL" id="KAE9350927.1"/>
    </source>
</evidence>
<keyword evidence="14" id="KW-1185">Reference proteome</keyword>
<dbReference type="PANTHER" id="PTHR33407">
    <property type="entry name" value="PECTATE LYASE F-RELATED"/>
    <property type="match status" value="1"/>
</dbReference>
<proteinExistence type="predicted"/>
<dbReference type="EMBL" id="QXFV01000226">
    <property type="protein sequence ID" value="KAE9044923.1"/>
    <property type="molecule type" value="Genomic_DNA"/>
</dbReference>
<comment type="subcellular location">
    <subcellularLocation>
        <location evidence="3">Secreted</location>
    </subcellularLocation>
</comment>